<dbReference type="RefSeq" id="WP_273703177.1">
    <property type="nucleotide sequence ID" value="NZ_JDSS02000018.1"/>
</dbReference>
<accession>A0A084Y326</accession>
<dbReference type="STRING" id="1457154.CAPSK01_001311"/>
<organism evidence="1 2">
    <name type="scientific">Candidatus Accumulibacter vicinus</name>
    <dbReference type="NCBI Taxonomy" id="2954382"/>
    <lineage>
        <taxon>Bacteria</taxon>
        <taxon>Pseudomonadati</taxon>
        <taxon>Pseudomonadota</taxon>
        <taxon>Betaproteobacteria</taxon>
        <taxon>Candidatus Accumulibacter</taxon>
    </lineage>
</organism>
<evidence type="ECO:0000313" key="2">
    <source>
        <dbReference type="Proteomes" id="UP000019812"/>
    </source>
</evidence>
<dbReference type="Proteomes" id="UP000019812">
    <property type="component" value="Unassembled WGS sequence"/>
</dbReference>
<reference evidence="1 2" key="1">
    <citation type="submission" date="2014-07" db="EMBL/GenBank/DDBJ databases">
        <title>Expanding our view of genomic diversity in Candidatus Accumulibacter clades.</title>
        <authorList>
            <person name="Skennerton C.T."/>
            <person name="Barr J.J."/>
            <person name="Slater F.R."/>
            <person name="Bond P.L."/>
            <person name="Tyson G.W."/>
        </authorList>
    </citation>
    <scope>NUCLEOTIDE SEQUENCE [LARGE SCALE GENOMIC DNA]</scope>
    <source>
        <strain evidence="2">SK-01</strain>
    </source>
</reference>
<sequence length="134" mass="14551">MNSSTNPPGHGYFPAIVCVECDSPIDALVALCIPRHEATDLVAASWVESDSPCLVATPDGGRPVAVLRTPEGRWAACHAFLNDLYATHEEADRRLAKLLKRHHNGYVACLRLRSSAADHWPGLAHLGCLRDEST</sequence>
<gene>
    <name evidence="1" type="ORF">CAPSK01_001311</name>
</gene>
<evidence type="ECO:0000313" key="1">
    <source>
        <dbReference type="EMBL" id="KFB69120.1"/>
    </source>
</evidence>
<protein>
    <submittedName>
        <fullName evidence="1">Uncharacterized protein</fullName>
    </submittedName>
</protein>
<dbReference type="AlphaFoldDB" id="A0A084Y326"/>
<proteinExistence type="predicted"/>
<name>A0A084Y326_9PROT</name>
<dbReference type="EMBL" id="JDSS02000018">
    <property type="protein sequence ID" value="KFB69120.1"/>
    <property type="molecule type" value="Genomic_DNA"/>
</dbReference>
<comment type="caution">
    <text evidence="1">The sequence shown here is derived from an EMBL/GenBank/DDBJ whole genome shotgun (WGS) entry which is preliminary data.</text>
</comment>